<evidence type="ECO:0000313" key="1">
    <source>
        <dbReference type="EMBL" id="HJF84261.1"/>
    </source>
</evidence>
<dbReference type="InterPro" id="IPR010106">
    <property type="entry name" value="RpnA"/>
</dbReference>
<reference evidence="1" key="2">
    <citation type="submission" date="2021-09" db="EMBL/GenBank/DDBJ databases">
        <authorList>
            <person name="Gilroy R."/>
        </authorList>
    </citation>
    <scope>NUCLEOTIDE SEQUENCE</scope>
    <source>
        <strain evidence="1">7318</strain>
    </source>
</reference>
<evidence type="ECO:0000313" key="2">
    <source>
        <dbReference type="Proteomes" id="UP000780768"/>
    </source>
</evidence>
<accession>A0A921HLV3</accession>
<dbReference type="Pfam" id="PF12784">
    <property type="entry name" value="PDDEXK_2"/>
    <property type="match status" value="1"/>
</dbReference>
<dbReference type="AlphaFoldDB" id="A0A921HLV3"/>
<comment type="caution">
    <text evidence="1">The sequence shown here is derived from an EMBL/GenBank/DDBJ whole genome shotgun (WGS) entry which is preliminary data.</text>
</comment>
<proteinExistence type="predicted"/>
<feature type="non-terminal residue" evidence="1">
    <location>
        <position position="1"/>
    </location>
</feature>
<sequence length="220" mass="26348">SKLDIRADMNDGTQIEIEVQILPFKLMAERSLYYWSKMYAEQLGKSERYKKLKKTIAINLLNFDYLTDEKDWHNIYTLLNTKSYRKLTDHMEIHFVEIPKFKLKDIRKMRASETWIAYFSGNYDDKELEELSMNKPIMKEVMDFERSFLMDKIQRREYEQREKALRDYYSYMGESYEDGKLDGIKETALNLLHLGANMEMIIKATGLSENEIRNLQSPKE</sequence>
<dbReference type="NCBIfam" id="TIGR01784">
    <property type="entry name" value="T_den_put_tspse"/>
    <property type="match status" value="1"/>
</dbReference>
<organism evidence="1 2">
    <name type="scientific">Megamonas hypermegale</name>
    <dbReference type="NCBI Taxonomy" id="158847"/>
    <lineage>
        <taxon>Bacteria</taxon>
        <taxon>Bacillati</taxon>
        <taxon>Bacillota</taxon>
        <taxon>Negativicutes</taxon>
        <taxon>Selenomonadales</taxon>
        <taxon>Selenomonadaceae</taxon>
        <taxon>Megamonas</taxon>
    </lineage>
</organism>
<protein>
    <submittedName>
        <fullName evidence="1">Rpn family recombination-promoting nuclease/putative transposase</fullName>
    </submittedName>
</protein>
<reference evidence="1" key="1">
    <citation type="journal article" date="2021" name="PeerJ">
        <title>Extensive microbial diversity within the chicken gut microbiome revealed by metagenomics and culture.</title>
        <authorList>
            <person name="Gilroy R."/>
            <person name="Ravi A."/>
            <person name="Getino M."/>
            <person name="Pursley I."/>
            <person name="Horton D.L."/>
            <person name="Alikhan N.F."/>
            <person name="Baker D."/>
            <person name="Gharbi K."/>
            <person name="Hall N."/>
            <person name="Watson M."/>
            <person name="Adriaenssens E.M."/>
            <person name="Foster-Nyarko E."/>
            <person name="Jarju S."/>
            <person name="Secka A."/>
            <person name="Antonio M."/>
            <person name="Oren A."/>
            <person name="Chaudhuri R.R."/>
            <person name="La Ragione R."/>
            <person name="Hildebrand F."/>
            <person name="Pallen M.J."/>
        </authorList>
    </citation>
    <scope>NUCLEOTIDE SEQUENCE</scope>
    <source>
        <strain evidence="1">7318</strain>
    </source>
</reference>
<gene>
    <name evidence="1" type="ORF">K8V65_01150</name>
</gene>
<dbReference type="PANTHER" id="PTHR41317:SF1">
    <property type="entry name" value="PD-(D_E)XK NUCLEASE FAMILY TRANSPOSASE"/>
    <property type="match status" value="1"/>
</dbReference>
<dbReference type="EMBL" id="DYVR01000033">
    <property type="protein sequence ID" value="HJF84261.1"/>
    <property type="molecule type" value="Genomic_DNA"/>
</dbReference>
<name>A0A921HLV3_9FIRM</name>
<dbReference type="PANTHER" id="PTHR41317">
    <property type="entry name" value="PD-(D_E)XK NUCLEASE FAMILY TRANSPOSASE"/>
    <property type="match status" value="1"/>
</dbReference>
<dbReference type="Proteomes" id="UP000780768">
    <property type="component" value="Unassembled WGS sequence"/>
</dbReference>